<dbReference type="GO" id="GO:0006744">
    <property type="term" value="P:ubiquinone biosynthetic process"/>
    <property type="evidence" value="ECO:0007669"/>
    <property type="project" value="UniProtKB-UniRule"/>
</dbReference>
<dbReference type="EMBL" id="CP114588">
    <property type="protein sequence ID" value="WBA09636.1"/>
    <property type="molecule type" value="Genomic_DNA"/>
</dbReference>
<dbReference type="Pfam" id="PF02036">
    <property type="entry name" value="SCP2"/>
    <property type="match status" value="1"/>
</dbReference>
<feature type="domain" description="SCP2" evidence="2">
    <location>
        <begin position="51"/>
        <end position="141"/>
    </location>
</feature>
<keyword evidence="1" id="KW-0831">Ubiquinone biosynthesis</keyword>
<evidence type="ECO:0000313" key="4">
    <source>
        <dbReference type="Proteomes" id="UP001164748"/>
    </source>
</evidence>
<comment type="similarity">
    <text evidence="1">Belongs to the UbiT family.</text>
</comment>
<sequence>MLVNPITQQPLALPLPQPALITPGLKAITQLPHGLQAQVLTKVMNTAFAVPLAEDEFDFLAGRTIRIGLRDLNANWFVSLNEDNQLLVRLSGEEDASIEGDWLAFLKMATHYCDPDTLFFQRQLSISGDTELGLHVKNLLDSLEIDTLPKPLARSLTLSHHYLTKLAL</sequence>
<dbReference type="AlphaFoldDB" id="A0AA47KMD3"/>
<dbReference type="HAMAP" id="MF_02231">
    <property type="entry name" value="UbiT"/>
    <property type="match status" value="1"/>
</dbReference>
<dbReference type="InterPro" id="IPR003033">
    <property type="entry name" value="SCP2_sterol-bd_dom"/>
</dbReference>
<evidence type="ECO:0000313" key="3">
    <source>
        <dbReference type="EMBL" id="WBA09636.1"/>
    </source>
</evidence>
<dbReference type="Proteomes" id="UP001164748">
    <property type="component" value="Chromosome"/>
</dbReference>
<name>A0AA47KMD3_9GAMM</name>
<reference evidence="3" key="1">
    <citation type="submission" date="2022-09" db="EMBL/GenBank/DDBJ databases">
        <authorList>
            <person name="Li Z.-J."/>
        </authorList>
    </citation>
    <scope>NUCLEOTIDE SEQUENCE</scope>
    <source>
        <strain evidence="3">TGB11</strain>
    </source>
</reference>
<dbReference type="InterPro" id="IPR036527">
    <property type="entry name" value="SCP2_sterol-bd_dom_sf"/>
</dbReference>
<comment type="function">
    <text evidence="1">Required for O(2)-independent ubiquinone (coenzyme Q) biosynthesis. Likely functions as an accessory factor.</text>
</comment>
<protein>
    <recommendedName>
        <fullName evidence="1">Ubiquinone biosynthesis accessory factor UbiT</fullName>
    </recommendedName>
</protein>
<organism evidence="3 4">
    <name type="scientific">Salinivibrio kushneri</name>
    <dbReference type="NCBI Taxonomy" id="1908198"/>
    <lineage>
        <taxon>Bacteria</taxon>
        <taxon>Pseudomonadati</taxon>
        <taxon>Pseudomonadota</taxon>
        <taxon>Gammaproteobacteria</taxon>
        <taxon>Vibrionales</taxon>
        <taxon>Vibrionaceae</taxon>
        <taxon>Salinivibrio</taxon>
    </lineage>
</organism>
<accession>A0AA47KMD3</accession>
<comment type="pathway">
    <text evidence="1">Cofactor biosynthesis; ubiquinone biosynthesis.</text>
</comment>
<gene>
    <name evidence="1" type="primary">ubiT</name>
    <name evidence="3" type="ORF">N8M53_05425</name>
</gene>
<evidence type="ECO:0000259" key="2">
    <source>
        <dbReference type="Pfam" id="PF02036"/>
    </source>
</evidence>
<dbReference type="SUPFAM" id="SSF55718">
    <property type="entry name" value="SCP-like"/>
    <property type="match status" value="1"/>
</dbReference>
<dbReference type="RefSeq" id="WP_172970042.1">
    <property type="nucleotide sequence ID" value="NZ_CP114588.1"/>
</dbReference>
<dbReference type="InterPro" id="IPR016830">
    <property type="entry name" value="UbiT"/>
</dbReference>
<proteinExistence type="inferred from homology"/>
<evidence type="ECO:0000256" key="1">
    <source>
        <dbReference type="HAMAP-Rule" id="MF_02231"/>
    </source>
</evidence>
<dbReference type="Gene3D" id="3.30.1050.10">
    <property type="entry name" value="SCP2 sterol-binding domain"/>
    <property type="match status" value="1"/>
</dbReference>